<keyword evidence="3" id="KW-1185">Reference proteome</keyword>
<feature type="compositionally biased region" description="Polar residues" evidence="1">
    <location>
        <begin position="16"/>
        <end position="29"/>
    </location>
</feature>
<sequence>MHVSEPIIGPRESQFEHNPTNPCRGTTNRPRSLVLIPERKFFVDPLTCVFKVQSSLGRWLHFVQRKRMSSNTLTKWHATPHFRCALTARK</sequence>
<name>A0A4Y2E1E0_ARAVE</name>
<dbReference type="Proteomes" id="UP000499080">
    <property type="component" value="Unassembled WGS sequence"/>
</dbReference>
<accession>A0A4Y2E1E0</accession>
<dbReference type="AlphaFoldDB" id="A0A4Y2E1E0"/>
<proteinExistence type="predicted"/>
<evidence type="ECO:0000313" key="2">
    <source>
        <dbReference type="EMBL" id="GBM22953.1"/>
    </source>
</evidence>
<comment type="caution">
    <text evidence="2">The sequence shown here is derived from an EMBL/GenBank/DDBJ whole genome shotgun (WGS) entry which is preliminary data.</text>
</comment>
<dbReference type="EMBL" id="BGPR01091358">
    <property type="protein sequence ID" value="GBM22953.1"/>
    <property type="molecule type" value="Genomic_DNA"/>
</dbReference>
<evidence type="ECO:0000313" key="3">
    <source>
        <dbReference type="Proteomes" id="UP000499080"/>
    </source>
</evidence>
<organism evidence="2 3">
    <name type="scientific">Araneus ventricosus</name>
    <name type="common">Orbweaver spider</name>
    <name type="synonym">Epeira ventricosa</name>
    <dbReference type="NCBI Taxonomy" id="182803"/>
    <lineage>
        <taxon>Eukaryota</taxon>
        <taxon>Metazoa</taxon>
        <taxon>Ecdysozoa</taxon>
        <taxon>Arthropoda</taxon>
        <taxon>Chelicerata</taxon>
        <taxon>Arachnida</taxon>
        <taxon>Araneae</taxon>
        <taxon>Araneomorphae</taxon>
        <taxon>Entelegynae</taxon>
        <taxon>Araneoidea</taxon>
        <taxon>Araneidae</taxon>
        <taxon>Araneus</taxon>
    </lineage>
</organism>
<gene>
    <name evidence="2" type="ORF">AVEN_127512_1</name>
</gene>
<protein>
    <submittedName>
        <fullName evidence="2">Uncharacterized protein</fullName>
    </submittedName>
</protein>
<evidence type="ECO:0000256" key="1">
    <source>
        <dbReference type="SAM" id="MobiDB-lite"/>
    </source>
</evidence>
<reference evidence="2 3" key="1">
    <citation type="journal article" date="2019" name="Sci. Rep.">
        <title>Orb-weaving spider Araneus ventricosus genome elucidates the spidroin gene catalogue.</title>
        <authorList>
            <person name="Kono N."/>
            <person name="Nakamura H."/>
            <person name="Ohtoshi R."/>
            <person name="Moran D.A.P."/>
            <person name="Shinohara A."/>
            <person name="Yoshida Y."/>
            <person name="Fujiwara M."/>
            <person name="Mori M."/>
            <person name="Tomita M."/>
            <person name="Arakawa K."/>
        </authorList>
    </citation>
    <scope>NUCLEOTIDE SEQUENCE [LARGE SCALE GENOMIC DNA]</scope>
</reference>
<feature type="region of interest" description="Disordered" evidence="1">
    <location>
        <begin position="1"/>
        <end position="29"/>
    </location>
</feature>